<feature type="transmembrane region" description="Helical" evidence="11">
    <location>
        <begin position="17"/>
        <end position="38"/>
    </location>
</feature>
<dbReference type="EMBL" id="VRYZ01000002">
    <property type="protein sequence ID" value="TXS93609.1"/>
    <property type="molecule type" value="Genomic_DNA"/>
</dbReference>
<keyword evidence="2" id="KW-0813">Transport</keyword>
<keyword evidence="5" id="KW-0547">Nucleotide-binding</keyword>
<sequence>MSDWALYRRLLRYVLPYWYFFAISIVGYIIYSLGNVLLADMMQFLLDSLGDSKSVDQGIIGGLAYRLADPGDMSALEFARIAVPIAAIVLAFTRAMGYFVGTYFMSHVARNLIHELRCELFGKMLVAPSSYYDRHSQGVLISKITFNVEQVTGAATKALTIIVREGLTVVALLSYMLYLNWRLCLVFFAVAPFIAIVVRVVGKHFRRYSRRIQSSMGDVTQVSNETIGAYKEVRIFGGQAQQEQRFRAASEYNRNQTLKLAFADAMSTPVIQTLLAAALSALVWFALNPSILSGFSAGSLVAFLTAAGQLGKPIRQLSGIQSVIQRGLAACEDIFSQLDQDSERDTGSHRVERATGDIRFNDVGFAYPGSDAPVLQKINLHIPTGTSVALVGRSGSGKSTLVQLLARFYDCSSGEITLDGIALQDYRLADLRAQMAVVSQDVSLFNDSIRNNIAFGTMQRADDAAIRAALDAAYASEFVDQLPQGMETVLGDDGGGLSGGQRQRLAIARAILKDAPVLILDEATSALDNESEHRIQRALEDITANRTTIVIAHRLSTVEKADHIVVMDAGRIVAQGSHASLLAEGGLYAQLYHQEFSD</sequence>
<dbReference type="Pfam" id="PF00664">
    <property type="entry name" value="ABC_membrane"/>
    <property type="match status" value="1"/>
</dbReference>
<dbReference type="GO" id="GO:0005524">
    <property type="term" value="F:ATP binding"/>
    <property type="evidence" value="ECO:0007669"/>
    <property type="project" value="UniProtKB-KW"/>
</dbReference>
<protein>
    <submittedName>
        <fullName evidence="14">Lipid A export permease/ATP-binding protein MsbA</fullName>
    </submittedName>
</protein>
<accession>A0A5C9A0M1</accession>
<dbReference type="SMART" id="SM00382">
    <property type="entry name" value="AAA"/>
    <property type="match status" value="1"/>
</dbReference>
<dbReference type="PROSITE" id="PS00211">
    <property type="entry name" value="ABC_TRANSPORTER_1"/>
    <property type="match status" value="1"/>
</dbReference>
<dbReference type="NCBIfam" id="TIGR02203">
    <property type="entry name" value="MsbA_lipidA"/>
    <property type="match status" value="1"/>
</dbReference>
<feature type="domain" description="ABC transporter" evidence="12">
    <location>
        <begin position="358"/>
        <end position="594"/>
    </location>
</feature>
<keyword evidence="3" id="KW-1003">Cell membrane</keyword>
<evidence type="ECO:0000256" key="3">
    <source>
        <dbReference type="ARBA" id="ARBA00022475"/>
    </source>
</evidence>
<keyword evidence="8 11" id="KW-1133">Transmembrane helix</keyword>
<evidence type="ECO:0000256" key="11">
    <source>
        <dbReference type="SAM" id="Phobius"/>
    </source>
</evidence>
<dbReference type="InterPro" id="IPR027417">
    <property type="entry name" value="P-loop_NTPase"/>
</dbReference>
<dbReference type="SUPFAM" id="SSF52540">
    <property type="entry name" value="P-loop containing nucleoside triphosphate hydrolases"/>
    <property type="match status" value="1"/>
</dbReference>
<evidence type="ECO:0000256" key="2">
    <source>
        <dbReference type="ARBA" id="ARBA00022448"/>
    </source>
</evidence>
<dbReference type="PROSITE" id="PS50929">
    <property type="entry name" value="ABC_TM1F"/>
    <property type="match status" value="1"/>
</dbReference>
<dbReference type="InterPro" id="IPR003593">
    <property type="entry name" value="AAA+_ATPase"/>
</dbReference>
<dbReference type="InterPro" id="IPR011917">
    <property type="entry name" value="ABC_transpr_lipidA"/>
</dbReference>
<feature type="transmembrane region" description="Helical" evidence="11">
    <location>
        <begin position="81"/>
        <end position="100"/>
    </location>
</feature>
<comment type="subcellular location">
    <subcellularLocation>
        <location evidence="1">Cell membrane</location>
        <topology evidence="1">Multi-pass membrane protein</topology>
    </subcellularLocation>
</comment>
<feature type="transmembrane region" description="Helical" evidence="11">
    <location>
        <begin position="179"/>
        <end position="201"/>
    </location>
</feature>
<dbReference type="SUPFAM" id="SSF90123">
    <property type="entry name" value="ABC transporter transmembrane region"/>
    <property type="match status" value="1"/>
</dbReference>
<gene>
    <name evidence="14" type="primary">msbA</name>
    <name evidence="14" type="ORF">FVW59_04690</name>
</gene>
<dbReference type="PROSITE" id="PS50893">
    <property type="entry name" value="ABC_TRANSPORTER_2"/>
    <property type="match status" value="1"/>
</dbReference>
<dbReference type="GO" id="GO:0015421">
    <property type="term" value="F:ABC-type oligopeptide transporter activity"/>
    <property type="evidence" value="ECO:0007669"/>
    <property type="project" value="TreeGrafter"/>
</dbReference>
<dbReference type="Proteomes" id="UP000321933">
    <property type="component" value="Unassembled WGS sequence"/>
</dbReference>
<keyword evidence="9" id="KW-0445">Lipid transport</keyword>
<evidence type="ECO:0000313" key="14">
    <source>
        <dbReference type="EMBL" id="TXS93609.1"/>
    </source>
</evidence>
<evidence type="ECO:0000256" key="10">
    <source>
        <dbReference type="ARBA" id="ARBA00023136"/>
    </source>
</evidence>
<evidence type="ECO:0000259" key="13">
    <source>
        <dbReference type="PROSITE" id="PS50929"/>
    </source>
</evidence>
<evidence type="ECO:0000256" key="7">
    <source>
        <dbReference type="ARBA" id="ARBA00022967"/>
    </source>
</evidence>
<dbReference type="GO" id="GO:0034040">
    <property type="term" value="F:ATPase-coupled lipid transmembrane transporter activity"/>
    <property type="evidence" value="ECO:0007669"/>
    <property type="project" value="InterPro"/>
</dbReference>
<dbReference type="InterPro" id="IPR039421">
    <property type="entry name" value="Type_1_exporter"/>
</dbReference>
<comment type="caution">
    <text evidence="14">The sequence shown here is derived from an EMBL/GenBank/DDBJ whole genome shotgun (WGS) entry which is preliminary data.</text>
</comment>
<dbReference type="InterPro" id="IPR011527">
    <property type="entry name" value="ABC1_TM_dom"/>
</dbReference>
<keyword evidence="15" id="KW-1185">Reference proteome</keyword>
<evidence type="ECO:0000256" key="6">
    <source>
        <dbReference type="ARBA" id="ARBA00022840"/>
    </source>
</evidence>
<reference evidence="14 15" key="1">
    <citation type="submission" date="2019-08" db="EMBL/GenBank/DDBJ databases">
        <title>Parahaliea maris sp. nov., isolated from the surface seawater.</title>
        <authorList>
            <person name="Liu Y."/>
        </authorList>
    </citation>
    <scope>NUCLEOTIDE SEQUENCE [LARGE SCALE GENOMIC DNA]</scope>
    <source>
        <strain evidence="14 15">S2-26</strain>
    </source>
</reference>
<dbReference type="PANTHER" id="PTHR43394">
    <property type="entry name" value="ATP-DEPENDENT PERMEASE MDL1, MITOCHONDRIAL"/>
    <property type="match status" value="1"/>
</dbReference>
<dbReference type="GO" id="GO:0016887">
    <property type="term" value="F:ATP hydrolysis activity"/>
    <property type="evidence" value="ECO:0007669"/>
    <property type="project" value="InterPro"/>
</dbReference>
<dbReference type="PANTHER" id="PTHR43394:SF1">
    <property type="entry name" value="ATP-BINDING CASSETTE SUB-FAMILY B MEMBER 10, MITOCHONDRIAL"/>
    <property type="match status" value="1"/>
</dbReference>
<evidence type="ECO:0000256" key="9">
    <source>
        <dbReference type="ARBA" id="ARBA00023055"/>
    </source>
</evidence>
<evidence type="ECO:0000256" key="5">
    <source>
        <dbReference type="ARBA" id="ARBA00022741"/>
    </source>
</evidence>
<dbReference type="GO" id="GO:0005886">
    <property type="term" value="C:plasma membrane"/>
    <property type="evidence" value="ECO:0007669"/>
    <property type="project" value="UniProtKB-SubCell"/>
</dbReference>
<dbReference type="InterPro" id="IPR003439">
    <property type="entry name" value="ABC_transporter-like_ATP-bd"/>
</dbReference>
<dbReference type="AlphaFoldDB" id="A0A5C9A0M1"/>
<keyword evidence="10 11" id="KW-0472">Membrane</keyword>
<dbReference type="Gene3D" id="1.20.1560.10">
    <property type="entry name" value="ABC transporter type 1, transmembrane domain"/>
    <property type="match status" value="1"/>
</dbReference>
<dbReference type="FunFam" id="3.40.50.300:FF:000140">
    <property type="entry name" value="Lipid A export ATP-binding/permease protein MsbA"/>
    <property type="match status" value="1"/>
</dbReference>
<name>A0A5C9A0M1_9GAMM</name>
<evidence type="ECO:0000256" key="1">
    <source>
        <dbReference type="ARBA" id="ARBA00004651"/>
    </source>
</evidence>
<proteinExistence type="predicted"/>
<dbReference type="InterPro" id="IPR036640">
    <property type="entry name" value="ABC1_TM_sf"/>
</dbReference>
<dbReference type="Gene3D" id="3.40.50.300">
    <property type="entry name" value="P-loop containing nucleotide triphosphate hydrolases"/>
    <property type="match status" value="1"/>
</dbReference>
<evidence type="ECO:0000313" key="15">
    <source>
        <dbReference type="Proteomes" id="UP000321933"/>
    </source>
</evidence>
<dbReference type="Pfam" id="PF00005">
    <property type="entry name" value="ABC_tran"/>
    <property type="match status" value="1"/>
</dbReference>
<dbReference type="InterPro" id="IPR017871">
    <property type="entry name" value="ABC_transporter-like_CS"/>
</dbReference>
<keyword evidence="7" id="KW-1278">Translocase</keyword>
<dbReference type="OrthoDB" id="9806127at2"/>
<evidence type="ECO:0000256" key="4">
    <source>
        <dbReference type="ARBA" id="ARBA00022692"/>
    </source>
</evidence>
<feature type="domain" description="ABC transmembrane type-1" evidence="13">
    <location>
        <begin position="22"/>
        <end position="326"/>
    </location>
</feature>
<evidence type="ECO:0000259" key="12">
    <source>
        <dbReference type="PROSITE" id="PS50893"/>
    </source>
</evidence>
<keyword evidence="6 14" id="KW-0067">ATP-binding</keyword>
<feature type="transmembrane region" description="Helical" evidence="11">
    <location>
        <begin position="260"/>
        <end position="285"/>
    </location>
</feature>
<keyword evidence="4 11" id="KW-0812">Transmembrane</keyword>
<evidence type="ECO:0000256" key="8">
    <source>
        <dbReference type="ARBA" id="ARBA00022989"/>
    </source>
</evidence>
<organism evidence="14 15">
    <name type="scientific">Parahaliea aestuarii</name>
    <dbReference type="NCBI Taxonomy" id="1852021"/>
    <lineage>
        <taxon>Bacteria</taxon>
        <taxon>Pseudomonadati</taxon>
        <taxon>Pseudomonadota</taxon>
        <taxon>Gammaproteobacteria</taxon>
        <taxon>Cellvibrionales</taxon>
        <taxon>Halieaceae</taxon>
        <taxon>Parahaliea</taxon>
    </lineage>
</organism>
<dbReference type="CDD" id="cd18552">
    <property type="entry name" value="ABC_6TM_MsbA_like"/>
    <property type="match status" value="1"/>
</dbReference>